<keyword evidence="3" id="KW-1185">Reference proteome</keyword>
<evidence type="ECO:0000259" key="1">
    <source>
        <dbReference type="Pfam" id="PF07510"/>
    </source>
</evidence>
<protein>
    <submittedName>
        <fullName evidence="2">Sll5130 protein</fullName>
    </submittedName>
</protein>
<gene>
    <name evidence="2" type="ordered locus">sll5130</name>
</gene>
<dbReference type="KEGG" id="syn:sll5130"/>
<evidence type="ECO:0000313" key="3">
    <source>
        <dbReference type="Proteomes" id="UP000001425"/>
    </source>
</evidence>
<keyword evidence="2" id="KW-0614">Plasmid</keyword>
<dbReference type="InterPro" id="IPR011089">
    <property type="entry name" value="GmrSD_C"/>
</dbReference>
<dbReference type="Pfam" id="PF07510">
    <property type="entry name" value="GmrSD_C"/>
    <property type="match status" value="1"/>
</dbReference>
<accession>Q6ZEK0</accession>
<dbReference type="InParanoid" id="Q6ZEK0"/>
<dbReference type="EMBL" id="AP004310">
    <property type="protein sequence ID" value="BAD01900.1"/>
    <property type="molecule type" value="Genomic_DNA"/>
</dbReference>
<name>Q6ZEK0_SYNY3</name>
<geneLocation type="plasmid" evidence="2 3">
    <name>pSYSM</name>
</geneLocation>
<reference evidence="2 3" key="1">
    <citation type="journal article" date="2003" name="DNA Res.">
        <title>Structural analysis of four large plasmids harboring in a unicellular cyanobacterium, Synechocystis sp. PCC 6803.</title>
        <authorList>
            <person name="Kaneko T."/>
            <person name="Nakamura Y."/>
            <person name="Sasamoto S."/>
            <person name="Watanabe A."/>
            <person name="Kohara M."/>
            <person name="Matsumoto M."/>
            <person name="Shimpo S."/>
            <person name="Yamada M."/>
            <person name="Tabata S."/>
        </authorList>
    </citation>
    <scope>NUCLEOTIDE SEQUENCE [LARGE SCALE GENOMIC DNA]</scope>
    <source>
        <strain evidence="3">ATCC 27184 / PCC 6803 / Kazusa</strain>
    </source>
</reference>
<feature type="domain" description="GmrSD restriction endonucleases C-terminal" evidence="1">
    <location>
        <begin position="7"/>
        <end position="67"/>
    </location>
</feature>
<proteinExistence type="predicted"/>
<dbReference type="AlphaFoldDB" id="Q6ZEK0"/>
<evidence type="ECO:0000313" key="2">
    <source>
        <dbReference type="EMBL" id="BAD01900.1"/>
    </source>
</evidence>
<sequence length="135" mass="15969">MRFNDSEIEHIWANHFEEHTDEFSHEYEFRDYRNRLGGLVLLPKSVNASLQDKPYSHKVNVYSTQNLLAGSLHPQTYENKPKVKQMQERTGLDLKPIYQEDGKSQFTKVSFEERFALYRGIAEQMWSVESLKELV</sequence>
<organism evidence="2 3">
    <name type="scientific">Synechocystis sp. (strain ATCC 27184 / PCC 6803 / Kazusa)</name>
    <dbReference type="NCBI Taxonomy" id="1111708"/>
    <lineage>
        <taxon>Bacteria</taxon>
        <taxon>Bacillati</taxon>
        <taxon>Cyanobacteriota</taxon>
        <taxon>Cyanophyceae</taxon>
        <taxon>Synechococcales</taxon>
        <taxon>Merismopediaceae</taxon>
        <taxon>Synechocystis</taxon>
    </lineage>
</organism>
<dbReference type="Proteomes" id="UP000001425">
    <property type="component" value="Plasmid pSYSM"/>
</dbReference>
<dbReference type="EnsemblBacteria" id="BAD01900">
    <property type="protein sequence ID" value="BAD01900"/>
    <property type="gene ID" value="BAD01900"/>
</dbReference>